<evidence type="ECO:0000313" key="6">
    <source>
        <dbReference type="Proteomes" id="UP000000709"/>
    </source>
</evidence>
<evidence type="ECO:0008006" key="7">
    <source>
        <dbReference type="Google" id="ProtNLM"/>
    </source>
</evidence>
<evidence type="ECO:0000256" key="3">
    <source>
        <dbReference type="ARBA" id="ARBA00043970"/>
    </source>
</evidence>
<feature type="region of interest" description="Disordered" evidence="4">
    <location>
        <begin position="24"/>
        <end position="64"/>
    </location>
</feature>
<protein>
    <recommendedName>
        <fullName evidence="7">37S ribosomal protein YMR-31, mitochondrial</fullName>
    </recommendedName>
</protein>
<proteinExistence type="inferred from homology"/>
<evidence type="ECO:0000256" key="2">
    <source>
        <dbReference type="ARBA" id="ARBA00023128"/>
    </source>
</evidence>
<comment type="subcellular location">
    <subcellularLocation>
        <location evidence="1">Mitochondrion</location>
    </subcellularLocation>
</comment>
<dbReference type="KEGG" id="spaa:SPAPADRAFT_61184"/>
<dbReference type="InParanoid" id="G3APD3"/>
<name>G3APD3_SPAPN</name>
<accession>G3APD3</accession>
<keyword evidence="2" id="KW-0496">Mitochondrion</keyword>
<sequence length="96" mass="10433">MKAFSRLLKHIPSIKFVGGPHVHKATSGAVKPHPMAPNGQLPGSASGTTSYHNPNPIQPAEGEYFSRSELPLRFRYKAIKDSEIDNVLSGGAEFVY</sequence>
<dbReference type="eggNOG" id="ENOG502S8GU">
    <property type="taxonomic scope" value="Eukaryota"/>
</dbReference>
<dbReference type="OMA" id="KFIGGPH"/>
<dbReference type="GeneID" id="18873767"/>
<dbReference type="AlphaFoldDB" id="G3APD3"/>
<evidence type="ECO:0000313" key="5">
    <source>
        <dbReference type="EMBL" id="EGW32110.1"/>
    </source>
</evidence>
<dbReference type="FunCoup" id="G3APD3">
    <property type="interactions" value="95"/>
</dbReference>
<evidence type="ECO:0000256" key="1">
    <source>
        <dbReference type="ARBA" id="ARBA00004173"/>
    </source>
</evidence>
<dbReference type="EMBL" id="GL996502">
    <property type="protein sequence ID" value="EGW32110.1"/>
    <property type="molecule type" value="Genomic_DNA"/>
</dbReference>
<dbReference type="Proteomes" id="UP000000709">
    <property type="component" value="Unassembled WGS sequence"/>
</dbReference>
<comment type="similarity">
    <text evidence="3">Belongs to the alpha-ketoglutarate dehydrogenase component 4 family.</text>
</comment>
<organism evidence="6">
    <name type="scientific">Spathaspora passalidarum (strain NRRL Y-27907 / 11-Y1)</name>
    <dbReference type="NCBI Taxonomy" id="619300"/>
    <lineage>
        <taxon>Eukaryota</taxon>
        <taxon>Fungi</taxon>
        <taxon>Dikarya</taxon>
        <taxon>Ascomycota</taxon>
        <taxon>Saccharomycotina</taxon>
        <taxon>Pichiomycetes</taxon>
        <taxon>Debaryomycetaceae</taxon>
        <taxon>Spathaspora</taxon>
    </lineage>
</organism>
<keyword evidence="6" id="KW-1185">Reference proteome</keyword>
<dbReference type="OrthoDB" id="2116030at2759"/>
<dbReference type="GO" id="GO:0005739">
    <property type="term" value="C:mitochondrion"/>
    <property type="evidence" value="ECO:0007669"/>
    <property type="project" value="UniProtKB-SubCell"/>
</dbReference>
<dbReference type="HOGENOM" id="CLU_129439_2_0_1"/>
<dbReference type="STRING" id="619300.G3APD3"/>
<feature type="compositionally biased region" description="Polar residues" evidence="4">
    <location>
        <begin position="41"/>
        <end position="55"/>
    </location>
</feature>
<evidence type="ECO:0000256" key="4">
    <source>
        <dbReference type="SAM" id="MobiDB-lite"/>
    </source>
</evidence>
<dbReference type="RefSeq" id="XP_007375386.1">
    <property type="nucleotide sequence ID" value="XM_007375324.1"/>
</dbReference>
<reference evidence="5 6" key="1">
    <citation type="journal article" date="2011" name="Proc. Natl. Acad. Sci. U.S.A.">
        <title>Comparative genomics of xylose-fermenting fungi for enhanced biofuel production.</title>
        <authorList>
            <person name="Wohlbach D.J."/>
            <person name="Kuo A."/>
            <person name="Sato T.K."/>
            <person name="Potts K.M."/>
            <person name="Salamov A.A."/>
            <person name="LaButti K.M."/>
            <person name="Sun H."/>
            <person name="Clum A."/>
            <person name="Pangilinan J.L."/>
            <person name="Lindquist E.A."/>
            <person name="Lucas S."/>
            <person name="Lapidus A."/>
            <person name="Jin M."/>
            <person name="Gunawan C."/>
            <person name="Balan V."/>
            <person name="Dale B.E."/>
            <person name="Jeffries T.W."/>
            <person name="Zinkel R."/>
            <person name="Barry K.W."/>
            <person name="Grigoriev I.V."/>
            <person name="Gasch A.P."/>
        </authorList>
    </citation>
    <scope>NUCLEOTIDE SEQUENCE [LARGE SCALE GENOMIC DNA]</scope>
    <source>
        <strain evidence="6">NRRL Y-27907 / 11-Y1</strain>
    </source>
</reference>
<dbReference type="Pfam" id="PF10937">
    <property type="entry name" value="Kgd4-YMR31"/>
    <property type="match status" value="1"/>
</dbReference>
<dbReference type="GO" id="GO:0006103">
    <property type="term" value="P:2-oxoglutarate metabolic process"/>
    <property type="evidence" value="ECO:0007669"/>
    <property type="project" value="InterPro"/>
</dbReference>
<gene>
    <name evidence="5" type="ORF">SPAPADRAFT_61184</name>
</gene>
<dbReference type="InterPro" id="IPR020373">
    <property type="entry name" value="Kgd4/YMR-31"/>
</dbReference>